<evidence type="ECO:0000313" key="4">
    <source>
        <dbReference type="Proteomes" id="UP001237642"/>
    </source>
</evidence>
<protein>
    <submittedName>
        <fullName evidence="3">Uncharacterized protein</fullName>
    </submittedName>
</protein>
<proteinExistence type="predicted"/>
<name>A0AAD8J6N5_9APIA</name>
<dbReference type="EMBL" id="JAUIZM010000002">
    <property type="protein sequence ID" value="KAK1398166.1"/>
    <property type="molecule type" value="Genomic_DNA"/>
</dbReference>
<evidence type="ECO:0000313" key="3">
    <source>
        <dbReference type="EMBL" id="KAK1398166.1"/>
    </source>
</evidence>
<reference evidence="3" key="2">
    <citation type="submission" date="2023-05" db="EMBL/GenBank/DDBJ databases">
        <authorList>
            <person name="Schelkunov M.I."/>
        </authorList>
    </citation>
    <scope>NUCLEOTIDE SEQUENCE</scope>
    <source>
        <strain evidence="3">Hsosn_3</strain>
        <tissue evidence="3">Leaf</tissue>
    </source>
</reference>
<sequence>MLDRDTKDAAKCKCPTSKHSQGATEMKFELEQREKELQKREARNDSERKKLTIEKEINERATLEQKKADEKVFKLAEDHKFLKGKSSQWIGVKGMGELDENPFLAACDGVFYDQRISIVIVLGLWMFVRCYDFE</sequence>
<evidence type="ECO:0000256" key="1">
    <source>
        <dbReference type="SAM" id="Coils"/>
    </source>
</evidence>
<dbReference type="AlphaFoldDB" id="A0AAD8J6N5"/>
<evidence type="ECO:0000256" key="2">
    <source>
        <dbReference type="SAM" id="MobiDB-lite"/>
    </source>
</evidence>
<dbReference type="Proteomes" id="UP001237642">
    <property type="component" value="Unassembled WGS sequence"/>
</dbReference>
<reference evidence="3" key="1">
    <citation type="submission" date="2023-02" db="EMBL/GenBank/DDBJ databases">
        <title>Genome of toxic invasive species Heracleum sosnowskyi carries increased number of genes despite the absence of recent whole-genome duplications.</title>
        <authorList>
            <person name="Schelkunov M."/>
            <person name="Shtratnikova V."/>
            <person name="Makarenko M."/>
            <person name="Klepikova A."/>
            <person name="Omelchenko D."/>
            <person name="Novikova G."/>
            <person name="Obukhova E."/>
            <person name="Bogdanov V."/>
            <person name="Penin A."/>
            <person name="Logacheva M."/>
        </authorList>
    </citation>
    <scope>NUCLEOTIDE SEQUENCE</scope>
    <source>
        <strain evidence="3">Hsosn_3</strain>
        <tissue evidence="3">Leaf</tissue>
    </source>
</reference>
<dbReference type="PANTHER" id="PTHR21596:SF23">
    <property type="entry name" value="FACTOR OF DNA METHYLATION 4"/>
    <property type="match status" value="1"/>
</dbReference>
<keyword evidence="4" id="KW-1185">Reference proteome</keyword>
<keyword evidence="1" id="KW-0175">Coiled coil</keyword>
<organism evidence="3 4">
    <name type="scientific">Heracleum sosnowskyi</name>
    <dbReference type="NCBI Taxonomy" id="360622"/>
    <lineage>
        <taxon>Eukaryota</taxon>
        <taxon>Viridiplantae</taxon>
        <taxon>Streptophyta</taxon>
        <taxon>Embryophyta</taxon>
        <taxon>Tracheophyta</taxon>
        <taxon>Spermatophyta</taxon>
        <taxon>Magnoliopsida</taxon>
        <taxon>eudicotyledons</taxon>
        <taxon>Gunneridae</taxon>
        <taxon>Pentapetalae</taxon>
        <taxon>asterids</taxon>
        <taxon>campanulids</taxon>
        <taxon>Apiales</taxon>
        <taxon>Apiaceae</taxon>
        <taxon>Apioideae</taxon>
        <taxon>apioid superclade</taxon>
        <taxon>Tordylieae</taxon>
        <taxon>Tordyliinae</taxon>
        <taxon>Heracleum</taxon>
    </lineage>
</organism>
<gene>
    <name evidence="3" type="ORF">POM88_008029</name>
</gene>
<feature type="region of interest" description="Disordered" evidence="2">
    <location>
        <begin position="1"/>
        <end position="27"/>
    </location>
</feature>
<comment type="caution">
    <text evidence="3">The sequence shown here is derived from an EMBL/GenBank/DDBJ whole genome shotgun (WGS) entry which is preliminary data.</text>
</comment>
<dbReference type="InterPro" id="IPR045177">
    <property type="entry name" value="FDM1-5/IDN2"/>
</dbReference>
<accession>A0AAD8J6N5</accession>
<feature type="coiled-coil region" evidence="1">
    <location>
        <begin position="30"/>
        <end position="66"/>
    </location>
</feature>
<dbReference type="PANTHER" id="PTHR21596">
    <property type="entry name" value="RIBONUCLEASE P SUBUNIT P38"/>
    <property type="match status" value="1"/>
</dbReference>
<feature type="compositionally biased region" description="Basic and acidic residues" evidence="2">
    <location>
        <begin position="1"/>
        <end position="11"/>
    </location>
</feature>
<dbReference type="GO" id="GO:0080188">
    <property type="term" value="P:gene silencing by siRNA-directed DNA methylation"/>
    <property type="evidence" value="ECO:0007669"/>
    <property type="project" value="InterPro"/>
</dbReference>